<name>A0A7W8CYH7_9FIRM</name>
<evidence type="ECO:0000313" key="1">
    <source>
        <dbReference type="EMBL" id="MBB5183975.1"/>
    </source>
</evidence>
<proteinExistence type="predicted"/>
<evidence type="ECO:0000313" key="2">
    <source>
        <dbReference type="Proteomes" id="UP000521313"/>
    </source>
</evidence>
<protein>
    <submittedName>
        <fullName evidence="1">Uncharacterized protein</fullName>
    </submittedName>
</protein>
<accession>A0A7W8CYH7</accession>
<dbReference type="EMBL" id="JACHHD010000001">
    <property type="protein sequence ID" value="MBB5183975.1"/>
    <property type="molecule type" value="Genomic_DNA"/>
</dbReference>
<gene>
    <name evidence="1" type="ORF">HNQ43_000008</name>
</gene>
<dbReference type="AlphaFoldDB" id="A0A7W8CYH7"/>
<comment type="caution">
    <text evidence="1">The sequence shown here is derived from an EMBL/GenBank/DDBJ whole genome shotgun (WGS) entry which is preliminary data.</text>
</comment>
<organism evidence="1 2">
    <name type="scientific">Faecalicoccus acidiformans</name>
    <dbReference type="NCBI Taxonomy" id="915173"/>
    <lineage>
        <taxon>Bacteria</taxon>
        <taxon>Bacillati</taxon>
        <taxon>Bacillota</taxon>
        <taxon>Erysipelotrichia</taxon>
        <taxon>Erysipelotrichales</taxon>
        <taxon>Erysipelotrichaceae</taxon>
        <taxon>Faecalicoccus</taxon>
    </lineage>
</organism>
<dbReference type="Proteomes" id="UP000521313">
    <property type="component" value="Unassembled WGS sequence"/>
</dbReference>
<reference evidence="1 2" key="1">
    <citation type="submission" date="2020-08" db="EMBL/GenBank/DDBJ databases">
        <title>Genomic Encyclopedia of Type Strains, Phase IV (KMG-IV): sequencing the most valuable type-strain genomes for metagenomic binning, comparative biology and taxonomic classification.</title>
        <authorList>
            <person name="Goeker M."/>
        </authorList>
    </citation>
    <scope>NUCLEOTIDE SEQUENCE [LARGE SCALE GENOMIC DNA]</scope>
    <source>
        <strain evidence="1 2">DSM 26963</strain>
    </source>
</reference>
<sequence>MDRKELIMKLKQMKLPVIAERYEMQSSDPDYS</sequence>